<evidence type="ECO:0000256" key="1">
    <source>
        <dbReference type="HAMAP-Rule" id="MF_00991"/>
    </source>
</evidence>
<comment type="function">
    <text evidence="1">Catalyzes the hydrolysis of futalosine (FL) to dehypoxanthine futalosine (DHFL) and hypoxanthine, a step in the biosynthesis of menaquinone (MK, vitamin K2).</text>
</comment>
<dbReference type="Gene3D" id="3.40.50.1580">
    <property type="entry name" value="Nucleoside phosphorylase domain"/>
    <property type="match status" value="1"/>
</dbReference>
<dbReference type="NCBIfam" id="TIGR03664">
    <property type="entry name" value="fut_nucase"/>
    <property type="match status" value="1"/>
</dbReference>
<keyword evidence="5" id="KW-1185">Reference proteome</keyword>
<comment type="caution">
    <text evidence="4">The sequence shown here is derived from an EMBL/GenBank/DDBJ whole genome shotgun (WGS) entry which is preliminary data.</text>
</comment>
<reference evidence="5" key="1">
    <citation type="submission" date="2023-07" db="EMBL/GenBank/DDBJ databases">
        <title>30 novel species of actinomycetes from the DSMZ collection.</title>
        <authorList>
            <person name="Nouioui I."/>
        </authorList>
    </citation>
    <scope>NUCLEOTIDE SEQUENCE [LARGE SCALE GENOMIC DNA]</scope>
    <source>
        <strain evidence="5">DSM 44399</strain>
    </source>
</reference>
<keyword evidence="4" id="KW-0326">Glycosidase</keyword>
<dbReference type="CDD" id="cd17766">
    <property type="entry name" value="futalosine_nucleosidase_MqnB"/>
    <property type="match status" value="1"/>
</dbReference>
<dbReference type="EC" id="3.2.2.26" evidence="1 2"/>
<comment type="pathway">
    <text evidence="1">Quinol/quinone metabolism; menaquinone biosynthesis.</text>
</comment>
<evidence type="ECO:0000256" key="2">
    <source>
        <dbReference type="NCBIfam" id="TIGR03664"/>
    </source>
</evidence>
<dbReference type="InterPro" id="IPR035994">
    <property type="entry name" value="Nucleoside_phosphorylase_sf"/>
</dbReference>
<comment type="catalytic activity">
    <reaction evidence="1">
        <text>futalosine + H2O = dehypoxanthine futalosine + hypoxanthine</text>
        <dbReference type="Rhea" id="RHEA:25904"/>
        <dbReference type="ChEBI" id="CHEBI:15377"/>
        <dbReference type="ChEBI" id="CHEBI:17368"/>
        <dbReference type="ChEBI" id="CHEBI:58863"/>
        <dbReference type="ChEBI" id="CHEBI:58864"/>
        <dbReference type="EC" id="3.2.2.26"/>
    </reaction>
</comment>
<dbReference type="Pfam" id="PF01048">
    <property type="entry name" value="PNP_UDP_1"/>
    <property type="match status" value="1"/>
</dbReference>
<dbReference type="NCBIfam" id="NF006087">
    <property type="entry name" value="PRK08236.1"/>
    <property type="match status" value="1"/>
</dbReference>
<dbReference type="HAMAP" id="MF_00991">
    <property type="entry name" value="MqnB"/>
    <property type="match status" value="1"/>
</dbReference>
<sequence length="236" mass="23874">MTRLLVVTAAAAEREAVLSGRPVAIGMLAGLEVHRATTAAGLLDVVCGGVGPVAAAVATGCALRNGYDAVIAAGIAGGFPGAEVGGMVVADTVIHADLGAETAEGFSSMAELGWGPVRFDTDPALAAECGRRTGARTGSILTVSTVTGSQHRADQLRTAHPDALAEAMEGVAVHQAAARSGVRFAELRAISNRVGPRDRSAWRIPEALSALTAAFAELLSAPLTTSPPRTESETAQ</sequence>
<evidence type="ECO:0000313" key="5">
    <source>
        <dbReference type="Proteomes" id="UP001183176"/>
    </source>
</evidence>
<dbReference type="InterPro" id="IPR000845">
    <property type="entry name" value="Nucleoside_phosphorylase_d"/>
</dbReference>
<name>A0ABU2J760_9ACTN</name>
<feature type="domain" description="Nucleoside phosphorylase" evidence="3">
    <location>
        <begin position="34"/>
        <end position="219"/>
    </location>
</feature>
<dbReference type="InterPro" id="IPR019963">
    <property type="entry name" value="FL_hydrolase_MqnB"/>
</dbReference>
<dbReference type="Proteomes" id="UP001183176">
    <property type="component" value="Unassembled WGS sequence"/>
</dbReference>
<gene>
    <name evidence="1" type="primary">mqnB</name>
    <name evidence="4" type="ORF">RM423_05395</name>
</gene>
<dbReference type="PANTHER" id="PTHR46832">
    <property type="entry name" value="5'-METHYLTHIOADENOSINE/S-ADENOSYLHOMOCYSTEINE NUCLEOSIDASE"/>
    <property type="match status" value="1"/>
</dbReference>
<protein>
    <recommendedName>
        <fullName evidence="1 2">Futalosine hydrolase</fullName>
        <shortName evidence="1">FL hydrolase</shortName>
        <ecNumber evidence="1 2">3.2.2.26</ecNumber>
    </recommendedName>
    <alternativeName>
        <fullName evidence="1">Futalosine nucleosidase</fullName>
    </alternativeName>
    <alternativeName>
        <fullName evidence="1">Menaquinone biosynthetic enzyme MqnB</fullName>
    </alternativeName>
</protein>
<dbReference type="GO" id="GO:0016798">
    <property type="term" value="F:hydrolase activity, acting on glycosyl bonds"/>
    <property type="evidence" value="ECO:0007669"/>
    <property type="project" value="UniProtKB-KW"/>
</dbReference>
<comment type="similarity">
    <text evidence="1">Belongs to the PNP/UDP phosphorylase family. Futalosine hydrolase subfamily.</text>
</comment>
<keyword evidence="1 4" id="KW-0378">Hydrolase</keyword>
<dbReference type="RefSeq" id="WP_311421982.1">
    <property type="nucleotide sequence ID" value="NZ_JAVREH010000005.1"/>
</dbReference>
<evidence type="ECO:0000313" key="4">
    <source>
        <dbReference type="EMBL" id="MDT0260825.1"/>
    </source>
</evidence>
<dbReference type="EMBL" id="JAVREH010000005">
    <property type="protein sequence ID" value="MDT0260825.1"/>
    <property type="molecule type" value="Genomic_DNA"/>
</dbReference>
<dbReference type="PANTHER" id="PTHR46832:SF2">
    <property type="entry name" value="FUTALOSINE HYDROLASE"/>
    <property type="match status" value="1"/>
</dbReference>
<accession>A0ABU2J760</accession>
<keyword evidence="1" id="KW-0474">Menaquinone biosynthesis</keyword>
<dbReference type="SUPFAM" id="SSF53167">
    <property type="entry name" value="Purine and uridine phosphorylases"/>
    <property type="match status" value="1"/>
</dbReference>
<proteinExistence type="inferred from homology"/>
<evidence type="ECO:0000259" key="3">
    <source>
        <dbReference type="Pfam" id="PF01048"/>
    </source>
</evidence>
<organism evidence="4 5">
    <name type="scientific">Jatrophihabitans lederbergiae</name>
    <dbReference type="NCBI Taxonomy" id="3075547"/>
    <lineage>
        <taxon>Bacteria</taxon>
        <taxon>Bacillati</taxon>
        <taxon>Actinomycetota</taxon>
        <taxon>Actinomycetes</taxon>
        <taxon>Jatrophihabitantales</taxon>
        <taxon>Jatrophihabitantaceae</taxon>
        <taxon>Jatrophihabitans</taxon>
    </lineage>
</organism>